<dbReference type="AlphaFoldDB" id="A0A8T0GW41"/>
<proteinExistence type="predicted"/>
<feature type="compositionally biased region" description="Basic and acidic residues" evidence="1">
    <location>
        <begin position="11"/>
        <end position="27"/>
    </location>
</feature>
<dbReference type="PANTHER" id="PTHR33287">
    <property type="entry name" value="OS03G0453550 PROTEIN"/>
    <property type="match status" value="1"/>
</dbReference>
<keyword evidence="2" id="KW-0472">Membrane</keyword>
<evidence type="ECO:0000256" key="1">
    <source>
        <dbReference type="SAM" id="MobiDB-lite"/>
    </source>
</evidence>
<reference evidence="3" key="1">
    <citation type="submission" date="2020-06" db="EMBL/GenBank/DDBJ databases">
        <title>WGS assembly of Ceratodon purpureus strain R40.</title>
        <authorList>
            <person name="Carey S.B."/>
            <person name="Jenkins J."/>
            <person name="Shu S."/>
            <person name="Lovell J.T."/>
            <person name="Sreedasyam A."/>
            <person name="Maumus F."/>
            <person name="Tiley G.P."/>
            <person name="Fernandez-Pozo N."/>
            <person name="Barry K."/>
            <person name="Chen C."/>
            <person name="Wang M."/>
            <person name="Lipzen A."/>
            <person name="Daum C."/>
            <person name="Saski C.A."/>
            <person name="Payton A.C."/>
            <person name="Mcbreen J.C."/>
            <person name="Conrad R.E."/>
            <person name="Kollar L.M."/>
            <person name="Olsson S."/>
            <person name="Huttunen S."/>
            <person name="Landis J.B."/>
            <person name="Wickett N.J."/>
            <person name="Johnson M.G."/>
            <person name="Rensing S.A."/>
            <person name="Grimwood J."/>
            <person name="Schmutz J."/>
            <person name="Mcdaniel S.F."/>
        </authorList>
    </citation>
    <scope>NUCLEOTIDE SEQUENCE</scope>
    <source>
        <strain evidence="3">R40</strain>
    </source>
</reference>
<comment type="caution">
    <text evidence="3">The sequence shown here is derived from an EMBL/GenBank/DDBJ whole genome shotgun (WGS) entry which is preliminary data.</text>
</comment>
<keyword evidence="2" id="KW-0812">Transmembrane</keyword>
<dbReference type="PANTHER" id="PTHR33287:SF11">
    <property type="entry name" value="OS03G0778400 PROTEIN"/>
    <property type="match status" value="1"/>
</dbReference>
<feature type="region of interest" description="Disordered" evidence="1">
    <location>
        <begin position="1"/>
        <end position="58"/>
    </location>
</feature>
<evidence type="ECO:0000313" key="3">
    <source>
        <dbReference type="EMBL" id="KAG0563971.1"/>
    </source>
</evidence>
<keyword evidence="2" id="KW-1133">Transmembrane helix</keyword>
<feature type="compositionally biased region" description="Basic and acidic residues" evidence="1">
    <location>
        <begin position="46"/>
        <end position="58"/>
    </location>
</feature>
<dbReference type="Proteomes" id="UP000822688">
    <property type="component" value="Chromosome 8"/>
</dbReference>
<keyword evidence="4" id="KW-1185">Reference proteome</keyword>
<gene>
    <name evidence="3" type="ORF">KC19_8G072400</name>
</gene>
<organism evidence="3 4">
    <name type="scientific">Ceratodon purpureus</name>
    <name type="common">Fire moss</name>
    <name type="synonym">Dicranum purpureum</name>
    <dbReference type="NCBI Taxonomy" id="3225"/>
    <lineage>
        <taxon>Eukaryota</taxon>
        <taxon>Viridiplantae</taxon>
        <taxon>Streptophyta</taxon>
        <taxon>Embryophyta</taxon>
        <taxon>Bryophyta</taxon>
        <taxon>Bryophytina</taxon>
        <taxon>Bryopsida</taxon>
        <taxon>Dicranidae</taxon>
        <taxon>Pseudoditrichales</taxon>
        <taxon>Ditrichaceae</taxon>
        <taxon>Ceratodon</taxon>
    </lineage>
</organism>
<feature type="transmembrane region" description="Helical" evidence="2">
    <location>
        <begin position="114"/>
        <end position="137"/>
    </location>
</feature>
<evidence type="ECO:0000313" key="4">
    <source>
        <dbReference type="Proteomes" id="UP000822688"/>
    </source>
</evidence>
<dbReference type="EMBL" id="CM026429">
    <property type="protein sequence ID" value="KAG0563971.1"/>
    <property type="molecule type" value="Genomic_DNA"/>
</dbReference>
<feature type="transmembrane region" description="Helical" evidence="2">
    <location>
        <begin position="220"/>
        <end position="244"/>
    </location>
</feature>
<sequence length="256" mass="28650">MEHTSPLSDPTGRDHVALDVSEGRELESLPAGDGGNSHSTHNKASFGDDERQTSEKVKATESLAEIQIRGLLWLEEPGNELYLKAHNTWEAQDTLFASRIDKKKKQSSSLRNEIYQLFGFYSVFQGVLLTAVAQSSYLHCHNWWTAFFLSLLASVVSIGGIIQKFRAIVALEKTIKNEADTRQECINRVARLIRKRRDFVFAVDARDGTPRGFDLTRLRVSVIIVFVCLIAFSGLFLGSIYQILCDEGEAPQAQNS</sequence>
<feature type="transmembrane region" description="Helical" evidence="2">
    <location>
        <begin position="143"/>
        <end position="162"/>
    </location>
</feature>
<accession>A0A8T0GW41</accession>
<name>A0A8T0GW41_CERPU</name>
<protein>
    <recommendedName>
        <fullName evidence="5">Transmembrane protein</fullName>
    </recommendedName>
</protein>
<evidence type="ECO:0008006" key="5">
    <source>
        <dbReference type="Google" id="ProtNLM"/>
    </source>
</evidence>
<evidence type="ECO:0000256" key="2">
    <source>
        <dbReference type="SAM" id="Phobius"/>
    </source>
</evidence>